<evidence type="ECO:0000313" key="2">
    <source>
        <dbReference type="Proteomes" id="UP001055247"/>
    </source>
</evidence>
<comment type="caution">
    <text evidence="1">The sequence shown here is derived from an EMBL/GenBank/DDBJ whole genome shotgun (WGS) entry which is preliminary data.</text>
</comment>
<dbReference type="Proteomes" id="UP001055247">
    <property type="component" value="Unassembled WGS sequence"/>
</dbReference>
<dbReference type="EMBL" id="BPQO01000020">
    <property type="protein sequence ID" value="GJD90667.1"/>
    <property type="molecule type" value="Genomic_DNA"/>
</dbReference>
<protein>
    <submittedName>
        <fullName evidence="1">Uncharacterized protein</fullName>
    </submittedName>
</protein>
<dbReference type="AlphaFoldDB" id="A0AAV4ZQA9"/>
<reference evidence="1" key="2">
    <citation type="submission" date="2021-08" db="EMBL/GenBank/DDBJ databases">
        <authorList>
            <person name="Tani A."/>
            <person name="Ola A."/>
            <person name="Ogura Y."/>
            <person name="Katsura K."/>
            <person name="Hayashi T."/>
        </authorList>
    </citation>
    <scope>NUCLEOTIDE SEQUENCE</scope>
    <source>
        <strain evidence="1">DSM 16372</strain>
    </source>
</reference>
<gene>
    <name evidence="1" type="ORF">BHAOGJBA_4209</name>
</gene>
<organism evidence="1 2">
    <name type="scientific">Methylobacterium hispanicum</name>
    <dbReference type="NCBI Taxonomy" id="270350"/>
    <lineage>
        <taxon>Bacteria</taxon>
        <taxon>Pseudomonadati</taxon>
        <taxon>Pseudomonadota</taxon>
        <taxon>Alphaproteobacteria</taxon>
        <taxon>Hyphomicrobiales</taxon>
        <taxon>Methylobacteriaceae</taxon>
        <taxon>Methylobacterium</taxon>
    </lineage>
</organism>
<sequence length="224" mass="24616">MKTLADFGFDGRAVLDHLVATSPWGSIDQAIASLAAFPHRDVVAAVRGRAVFRTVRGRRGEIVGGVMEDDNASPAEAFEFATGFRRGPGTDVQCCHLYAASKDPDAYTDLRNIFMIPQCLAKRTDSQAAVLPSLHALHVLRYRAFELYGYRGPGGTTEPGRPDGYDALRWAEPVGAGTEAGGLESRWRMRHARRRRDRITKSVALCGWTFSDYRPDPAVVYEGA</sequence>
<proteinExistence type="predicted"/>
<evidence type="ECO:0000313" key="1">
    <source>
        <dbReference type="EMBL" id="GJD90667.1"/>
    </source>
</evidence>
<name>A0AAV4ZQA9_9HYPH</name>
<reference evidence="1" key="1">
    <citation type="journal article" date="2016" name="Front. Microbiol.">
        <title>Genome Sequence of the Piezophilic, Mesophilic Sulfate-Reducing Bacterium Desulfovibrio indicus J2T.</title>
        <authorList>
            <person name="Cao J."/>
            <person name="Maignien L."/>
            <person name="Shao Z."/>
            <person name="Alain K."/>
            <person name="Jebbar M."/>
        </authorList>
    </citation>
    <scope>NUCLEOTIDE SEQUENCE</scope>
    <source>
        <strain evidence="1">DSM 16372</strain>
    </source>
</reference>
<accession>A0AAV4ZQA9</accession>
<dbReference type="RefSeq" id="WP_238230817.1">
    <property type="nucleotide sequence ID" value="NZ_BPQO01000020.1"/>
</dbReference>
<keyword evidence="2" id="KW-1185">Reference proteome</keyword>